<gene>
    <name evidence="2" type="ORF">SAMN05444486_101285</name>
</gene>
<evidence type="ECO:0000259" key="1">
    <source>
        <dbReference type="PROSITE" id="PS51340"/>
    </source>
</evidence>
<keyword evidence="3" id="KW-1185">Reference proteome</keyword>
<dbReference type="GO" id="GO:0030170">
    <property type="term" value="F:pyridoxal phosphate binding"/>
    <property type="evidence" value="ECO:0007669"/>
    <property type="project" value="InterPro"/>
</dbReference>
<dbReference type="PANTHER" id="PTHR36930">
    <property type="entry name" value="METAL-SULFUR CLUSTER BIOSYNTHESIS PROTEINS YUAD-RELATED"/>
    <property type="match status" value="1"/>
</dbReference>
<name>A0A1H3H8X5_9RHOB</name>
<evidence type="ECO:0000313" key="2">
    <source>
        <dbReference type="EMBL" id="SDY11857.1"/>
    </source>
</evidence>
<dbReference type="Gene3D" id="2.40.33.20">
    <property type="entry name" value="PK beta-barrel domain-like"/>
    <property type="match status" value="1"/>
</dbReference>
<dbReference type="PANTHER" id="PTHR36930:SF1">
    <property type="entry name" value="MOSC DOMAIN-CONTAINING PROTEIN"/>
    <property type="match status" value="1"/>
</dbReference>
<dbReference type="OrthoDB" id="9808413at2"/>
<proteinExistence type="predicted"/>
<dbReference type="InterPro" id="IPR005302">
    <property type="entry name" value="MoCF_Sase_C"/>
</dbReference>
<dbReference type="EMBL" id="FNPR01000001">
    <property type="protein sequence ID" value="SDY11857.1"/>
    <property type="molecule type" value="Genomic_DNA"/>
</dbReference>
<organism evidence="2 3">
    <name type="scientific">Lentibacter algarum</name>
    <dbReference type="NCBI Taxonomy" id="576131"/>
    <lineage>
        <taxon>Bacteria</taxon>
        <taxon>Pseudomonadati</taxon>
        <taxon>Pseudomonadota</taxon>
        <taxon>Alphaproteobacteria</taxon>
        <taxon>Rhodobacterales</taxon>
        <taxon>Roseobacteraceae</taxon>
        <taxon>Lentibacter</taxon>
    </lineage>
</organism>
<dbReference type="GO" id="GO:0030151">
    <property type="term" value="F:molybdenum ion binding"/>
    <property type="evidence" value="ECO:0007669"/>
    <property type="project" value="InterPro"/>
</dbReference>
<accession>A0A1H3H8X5</accession>
<feature type="domain" description="MOSC" evidence="1">
    <location>
        <begin position="28"/>
        <end position="183"/>
    </location>
</feature>
<sequence length="198" mass="21531">MPALKPTNFKAVIKWIGRVEDRDAGLRSEPLRSVRLGFDGMEGEAHGGFTRVSCSRVTSQYPKGSEIANVRQLSVLSVEEMALIAAEMGLEALQPEHLGASLVIEGIPDFTHVPPSSRLLAPSGAALVVDMENRPCIYPAKEVEAEHAGYGKAFKPAAKHRRGVTAWVERGGEITLGDELVLHVPDQPVWPHLAQARR</sequence>
<dbReference type="InterPro" id="IPR011037">
    <property type="entry name" value="Pyrv_Knase-like_insert_dom_sf"/>
</dbReference>
<dbReference type="GeneID" id="78123092"/>
<dbReference type="AlphaFoldDB" id="A0A1H3H8X5"/>
<dbReference type="Proteomes" id="UP000199026">
    <property type="component" value="Unassembled WGS sequence"/>
</dbReference>
<dbReference type="RefSeq" id="WP_089887240.1">
    <property type="nucleotide sequence ID" value="NZ_CALJFH010000018.1"/>
</dbReference>
<protein>
    <recommendedName>
        <fullName evidence="1">MOSC domain-containing protein</fullName>
    </recommendedName>
</protein>
<dbReference type="Pfam" id="PF03473">
    <property type="entry name" value="MOSC"/>
    <property type="match status" value="1"/>
</dbReference>
<dbReference type="InterPro" id="IPR052716">
    <property type="entry name" value="MOSC_domain"/>
</dbReference>
<dbReference type="SUPFAM" id="SSF50800">
    <property type="entry name" value="PK beta-barrel domain-like"/>
    <property type="match status" value="1"/>
</dbReference>
<reference evidence="2 3" key="1">
    <citation type="submission" date="2016-10" db="EMBL/GenBank/DDBJ databases">
        <authorList>
            <person name="de Groot N.N."/>
        </authorList>
    </citation>
    <scope>NUCLEOTIDE SEQUENCE [LARGE SCALE GENOMIC DNA]</scope>
    <source>
        <strain evidence="2 3">DSM 24677</strain>
    </source>
</reference>
<dbReference type="GO" id="GO:0003824">
    <property type="term" value="F:catalytic activity"/>
    <property type="evidence" value="ECO:0007669"/>
    <property type="project" value="InterPro"/>
</dbReference>
<dbReference type="PROSITE" id="PS51340">
    <property type="entry name" value="MOSC"/>
    <property type="match status" value="1"/>
</dbReference>
<evidence type="ECO:0000313" key="3">
    <source>
        <dbReference type="Proteomes" id="UP000199026"/>
    </source>
</evidence>
<dbReference type="STRING" id="576131.SAMN05444486_101285"/>